<evidence type="ECO:0000256" key="4">
    <source>
        <dbReference type="ARBA" id="ARBA00023136"/>
    </source>
</evidence>
<comment type="caution">
    <text evidence="8">The sequence shown here is derived from an EMBL/GenBank/DDBJ whole genome shotgun (WGS) entry which is preliminary data.</text>
</comment>
<name>A0A1F7YXL3_9BACT</name>
<evidence type="ECO:0000256" key="3">
    <source>
        <dbReference type="ARBA" id="ARBA00022989"/>
    </source>
</evidence>
<evidence type="ECO:0000313" key="9">
    <source>
        <dbReference type="Proteomes" id="UP000178870"/>
    </source>
</evidence>
<keyword evidence="3 6" id="KW-1133">Transmembrane helix</keyword>
<evidence type="ECO:0000313" key="8">
    <source>
        <dbReference type="EMBL" id="OGM31659.1"/>
    </source>
</evidence>
<comment type="subcellular location">
    <subcellularLocation>
        <location evidence="1">Membrane</location>
    </subcellularLocation>
</comment>
<dbReference type="CDD" id="cd06462">
    <property type="entry name" value="Peptidase_S24_S26"/>
    <property type="match status" value="1"/>
</dbReference>
<dbReference type="NCBIfam" id="TIGR02228">
    <property type="entry name" value="sigpep_I_arch"/>
    <property type="match status" value="1"/>
</dbReference>
<evidence type="ECO:0000256" key="1">
    <source>
        <dbReference type="ARBA" id="ARBA00004370"/>
    </source>
</evidence>
<organism evidence="8 9">
    <name type="scientific">Candidatus Woesebacteria bacterium RIFCSPHIGHO2_01_FULL_44_21</name>
    <dbReference type="NCBI Taxonomy" id="1802503"/>
    <lineage>
        <taxon>Bacteria</taxon>
        <taxon>Candidatus Woeseibacteriota</taxon>
    </lineage>
</organism>
<dbReference type="GO" id="GO:0016020">
    <property type="term" value="C:membrane"/>
    <property type="evidence" value="ECO:0007669"/>
    <property type="project" value="UniProtKB-SubCell"/>
</dbReference>
<dbReference type="EC" id="3.4.21.89" evidence="5"/>
<keyword evidence="2 6" id="KW-0812">Transmembrane</keyword>
<dbReference type="PANTHER" id="PTHR10806:SF6">
    <property type="entry name" value="SIGNAL PEPTIDASE COMPLEX CATALYTIC SUBUNIT SEC11"/>
    <property type="match status" value="1"/>
</dbReference>
<sequence length="369" mass="39112">MSVKKYIIIFLACLAGVCFGVAVSTHLLVSGALSKTYRAYIVQSGSMAPALPVGSVVITKSEQAYGKGDIVTFSHDGKTQTTHRINAVEFEGSEPVFTTKGDANEEPDGAKIKSGQILGKSLFVIPFVGYLADFVRTPKGFVIFVVIPASIIVYEELKTIIKTLKQSFSRKRESSDSSGSPTESGMTKSSLLIPVLGVFFLFLGATGSFFLDNEASSTNVLGAAATFGTPTGEPTPTPTPTPDPKINEFLANPAVQVNEWVEIYNNGSSPINFAGWALKDTVQLEKDISSLGVLAPGAFAVFEDGPDGWLNNTTETIQLLDPTDTVIDQDTYSGTTEGMTRGRATDGTGAFQTCATPTKGTTNNGICQL</sequence>
<dbReference type="AlphaFoldDB" id="A0A1F7YXL3"/>
<reference evidence="8 9" key="1">
    <citation type="journal article" date="2016" name="Nat. Commun.">
        <title>Thousands of microbial genomes shed light on interconnected biogeochemical processes in an aquifer system.</title>
        <authorList>
            <person name="Anantharaman K."/>
            <person name="Brown C.T."/>
            <person name="Hug L.A."/>
            <person name="Sharon I."/>
            <person name="Castelle C.J."/>
            <person name="Probst A.J."/>
            <person name="Thomas B.C."/>
            <person name="Singh A."/>
            <person name="Wilkins M.J."/>
            <person name="Karaoz U."/>
            <person name="Brodie E.L."/>
            <person name="Williams K.H."/>
            <person name="Hubbard S.S."/>
            <person name="Banfield J.F."/>
        </authorList>
    </citation>
    <scope>NUCLEOTIDE SEQUENCE [LARGE SCALE GENOMIC DNA]</scope>
</reference>
<dbReference type="PROSITE" id="PS51841">
    <property type="entry name" value="LTD"/>
    <property type="match status" value="1"/>
</dbReference>
<evidence type="ECO:0000256" key="6">
    <source>
        <dbReference type="SAM" id="Phobius"/>
    </source>
</evidence>
<dbReference type="PANTHER" id="PTHR10806">
    <property type="entry name" value="SIGNAL PEPTIDASE COMPLEX CATALYTIC SUBUNIT SEC11"/>
    <property type="match status" value="1"/>
</dbReference>
<dbReference type="Pfam" id="PF00932">
    <property type="entry name" value="LTD"/>
    <property type="match status" value="1"/>
</dbReference>
<dbReference type="SUPFAM" id="SSF51306">
    <property type="entry name" value="LexA/Signal peptidase"/>
    <property type="match status" value="1"/>
</dbReference>
<evidence type="ECO:0000259" key="7">
    <source>
        <dbReference type="PROSITE" id="PS51841"/>
    </source>
</evidence>
<evidence type="ECO:0000256" key="2">
    <source>
        <dbReference type="ARBA" id="ARBA00022692"/>
    </source>
</evidence>
<dbReference type="Proteomes" id="UP000178870">
    <property type="component" value="Unassembled WGS sequence"/>
</dbReference>
<feature type="transmembrane region" description="Helical" evidence="6">
    <location>
        <begin position="191"/>
        <end position="211"/>
    </location>
</feature>
<evidence type="ECO:0000256" key="5">
    <source>
        <dbReference type="NCBIfam" id="TIGR02228"/>
    </source>
</evidence>
<dbReference type="GO" id="GO:0006465">
    <property type="term" value="P:signal peptide processing"/>
    <property type="evidence" value="ECO:0007669"/>
    <property type="project" value="UniProtKB-UniRule"/>
</dbReference>
<dbReference type="EMBL" id="MGGP01000022">
    <property type="protein sequence ID" value="OGM31659.1"/>
    <property type="molecule type" value="Genomic_DNA"/>
</dbReference>
<feature type="transmembrane region" description="Helical" evidence="6">
    <location>
        <begin position="6"/>
        <end position="29"/>
    </location>
</feature>
<dbReference type="InterPro" id="IPR036415">
    <property type="entry name" value="Lamin_tail_dom_sf"/>
</dbReference>
<dbReference type="InterPro" id="IPR036286">
    <property type="entry name" value="LexA/Signal_pep-like_sf"/>
</dbReference>
<proteinExistence type="predicted"/>
<protein>
    <recommendedName>
        <fullName evidence="5">Signal peptidase I</fullName>
        <ecNumber evidence="5">3.4.21.89</ecNumber>
    </recommendedName>
</protein>
<dbReference type="GO" id="GO:0004252">
    <property type="term" value="F:serine-type endopeptidase activity"/>
    <property type="evidence" value="ECO:0007669"/>
    <property type="project" value="UniProtKB-UniRule"/>
</dbReference>
<dbReference type="GO" id="GO:0009003">
    <property type="term" value="F:signal peptidase activity"/>
    <property type="evidence" value="ECO:0007669"/>
    <property type="project" value="UniProtKB-EC"/>
</dbReference>
<accession>A0A1F7YXL3</accession>
<dbReference type="InterPro" id="IPR001733">
    <property type="entry name" value="Peptidase_S26B"/>
</dbReference>
<dbReference type="InterPro" id="IPR001322">
    <property type="entry name" value="Lamin_tail_dom"/>
</dbReference>
<feature type="domain" description="LTD" evidence="7">
    <location>
        <begin position="232"/>
        <end position="336"/>
    </location>
</feature>
<keyword evidence="4 6" id="KW-0472">Membrane</keyword>
<gene>
    <name evidence="8" type="ORF">A2803_04490</name>
</gene>
<dbReference type="SUPFAM" id="SSF74853">
    <property type="entry name" value="Lamin A/C globular tail domain"/>
    <property type="match status" value="1"/>
</dbReference>